<dbReference type="PANTHER" id="PTHR30619:SF1">
    <property type="entry name" value="RECOMBINATION PROTEIN 2"/>
    <property type="match status" value="1"/>
</dbReference>
<comment type="caution">
    <text evidence="1">The sequence shown here is derived from an EMBL/GenBank/DDBJ whole genome shotgun (WGS) entry which is preliminary data.</text>
</comment>
<protein>
    <recommendedName>
        <fullName evidence="3">MBL fold metallo-hydrolase</fullName>
    </recommendedName>
</protein>
<sequence>MIKLKFLPARFGDCIWMEYGDGQDVNRILIDGGTAGTRHDIRAVIEGLPENDRHFELMVVTHIDKDHIAGILKLLEENDLGFKVRDFWYNGFKHLTKVEEVIDEDDEDFGAKQGEHLTQAILKHGISWNGDFNHKAVVVDSDVLPKVTLPGGMELTLLSPTPELLEELKPKWVKEVTKANMVPGGVSPVEEEEEEDEDEVFGQEIPDVDALAQTPFHEDHSEANGSSIAFLATFKSKSILFCGDAFPSQLVKALNIIDPNHKIDIDLMKVSHHASSHNTSPELLEKINCSNYIISTNGSTFKHPKADTISRIIKTSRAGTRLIFNYKSSINEVWGVNSLKSTHNYEAVYPEAGKDGIEIEL</sequence>
<dbReference type="InterPro" id="IPR052159">
    <property type="entry name" value="Competence_DNA_uptake"/>
</dbReference>
<dbReference type="Proteomes" id="UP000746690">
    <property type="component" value="Unassembled WGS sequence"/>
</dbReference>
<evidence type="ECO:0000313" key="1">
    <source>
        <dbReference type="EMBL" id="NMH87646.1"/>
    </source>
</evidence>
<dbReference type="PANTHER" id="PTHR30619">
    <property type="entry name" value="DNA INTERNALIZATION/COMPETENCE PROTEIN COMEC/REC2"/>
    <property type="match status" value="1"/>
</dbReference>
<dbReference type="SUPFAM" id="SSF56281">
    <property type="entry name" value="Metallo-hydrolase/oxidoreductase"/>
    <property type="match status" value="1"/>
</dbReference>
<proteinExistence type="predicted"/>
<organism evidence="1 2">
    <name type="scientific">Flavivirga algicola</name>
    <dbReference type="NCBI Taxonomy" id="2729136"/>
    <lineage>
        <taxon>Bacteria</taxon>
        <taxon>Pseudomonadati</taxon>
        <taxon>Bacteroidota</taxon>
        <taxon>Flavobacteriia</taxon>
        <taxon>Flavobacteriales</taxon>
        <taxon>Flavobacteriaceae</taxon>
        <taxon>Flavivirga</taxon>
    </lineage>
</organism>
<gene>
    <name evidence="1" type="ORF">HHX25_09035</name>
</gene>
<reference evidence="1 2" key="1">
    <citation type="submission" date="2020-04" db="EMBL/GenBank/DDBJ databases">
        <title>A Flavivirga sp. nov.</title>
        <authorList>
            <person name="Sun X."/>
        </authorList>
    </citation>
    <scope>NUCLEOTIDE SEQUENCE [LARGE SCALE GENOMIC DNA]</scope>
    <source>
        <strain evidence="1 2">Y03</strain>
    </source>
</reference>
<name>A0ABX1RVR0_9FLAO</name>
<keyword evidence="2" id="KW-1185">Reference proteome</keyword>
<dbReference type="Gene3D" id="3.60.15.10">
    <property type="entry name" value="Ribonuclease Z/Hydroxyacylglutathione hydrolase-like"/>
    <property type="match status" value="1"/>
</dbReference>
<evidence type="ECO:0008006" key="3">
    <source>
        <dbReference type="Google" id="ProtNLM"/>
    </source>
</evidence>
<dbReference type="EMBL" id="JABBHF010000004">
    <property type="protein sequence ID" value="NMH87646.1"/>
    <property type="molecule type" value="Genomic_DNA"/>
</dbReference>
<evidence type="ECO:0000313" key="2">
    <source>
        <dbReference type="Proteomes" id="UP000746690"/>
    </source>
</evidence>
<accession>A0ABX1RVR0</accession>
<dbReference type="InterPro" id="IPR036866">
    <property type="entry name" value="RibonucZ/Hydroxyglut_hydro"/>
</dbReference>
<dbReference type="RefSeq" id="WP_169672341.1">
    <property type="nucleotide sequence ID" value="NZ_JABBHF010000004.1"/>
</dbReference>